<name>A0A345KV59_9CAUD</name>
<reference evidence="2" key="1">
    <citation type="submission" date="2018-06" db="EMBL/GenBank/DDBJ databases">
        <authorList>
            <person name="Zhirakovskaya E."/>
        </authorList>
    </citation>
    <scope>NUCLEOTIDE SEQUENCE [LARGE SCALE GENOMIC DNA]</scope>
</reference>
<organism evidence="1 2">
    <name type="scientific">Mycobacterium phage Aminay</name>
    <dbReference type="NCBI Taxonomy" id="2250291"/>
    <lineage>
        <taxon>Viruses</taxon>
        <taxon>Duplodnaviria</taxon>
        <taxon>Heunggongvirae</taxon>
        <taxon>Uroviricota</taxon>
        <taxon>Caudoviricetes</taxon>
        <taxon>Weiservirinae</taxon>
        <taxon>Aminayvirus</taxon>
        <taxon>Aminayvirus aminay</taxon>
    </lineage>
</organism>
<sequence length="63" mass="7089">MIDEGAAVAVTLFERAVKNAKARAWWQGRPIEHDEAVAQVLAEVAGEWRRIESRAFPPGKVFR</sequence>
<evidence type="ECO:0000313" key="2">
    <source>
        <dbReference type="Proteomes" id="UP000259472"/>
    </source>
</evidence>
<dbReference type="KEGG" id="vg:60321635"/>
<dbReference type="RefSeq" id="YP_009950225.1">
    <property type="nucleotide sequence ID" value="NC_051588.1"/>
</dbReference>
<protein>
    <submittedName>
        <fullName evidence="1">Uncharacterized protein</fullName>
    </submittedName>
</protein>
<keyword evidence="2" id="KW-1185">Reference proteome</keyword>
<proteinExistence type="predicted"/>
<gene>
    <name evidence="1" type="primary">75</name>
    <name evidence="1" type="ORF">SEA_AMINAY_75</name>
</gene>
<dbReference type="GeneID" id="60321635"/>
<evidence type="ECO:0000313" key="1">
    <source>
        <dbReference type="EMBL" id="AXH46911.1"/>
    </source>
</evidence>
<dbReference type="Proteomes" id="UP000259472">
    <property type="component" value="Segment"/>
</dbReference>
<dbReference type="EMBL" id="MH509442">
    <property type="protein sequence ID" value="AXH46911.1"/>
    <property type="molecule type" value="Genomic_DNA"/>
</dbReference>
<accession>A0A345KV59</accession>